<feature type="domain" description="Alanine racemase C-terminal" evidence="12">
    <location>
        <begin position="282"/>
        <end position="410"/>
    </location>
</feature>
<dbReference type="STRING" id="265726.KY46_18980"/>
<dbReference type="GO" id="GO:0030632">
    <property type="term" value="P:D-alanine biosynthetic process"/>
    <property type="evidence" value="ECO:0007669"/>
    <property type="project" value="TreeGrafter"/>
</dbReference>
<comment type="catalytic activity">
    <reaction evidence="9">
        <text>L-lysine = D-lysine</text>
        <dbReference type="Rhea" id="RHEA:22864"/>
        <dbReference type="ChEBI" id="CHEBI:32551"/>
        <dbReference type="ChEBI" id="CHEBI:32557"/>
    </reaction>
</comment>
<comment type="similarity">
    <text evidence="8 9">Belongs to the alanine racemase family. Bsr subfamily.</text>
</comment>
<keyword evidence="3 9" id="KW-0732">Signal</keyword>
<feature type="active site" description="Proton acceptor" evidence="9">
    <location>
        <position position="303"/>
    </location>
</feature>
<dbReference type="GO" id="GO:0018113">
    <property type="term" value="F:lysine racemase activity"/>
    <property type="evidence" value="ECO:0007669"/>
    <property type="project" value="RHEA"/>
</dbReference>
<dbReference type="OrthoDB" id="9813814at2"/>
<evidence type="ECO:0000256" key="1">
    <source>
        <dbReference type="ARBA" id="ARBA00001933"/>
    </source>
</evidence>
<comment type="caution">
    <text evidence="13">The sequence shown here is derived from an EMBL/GenBank/DDBJ whole genome shotgun (WGS) entry which is preliminary data.</text>
</comment>
<dbReference type="GO" id="GO:0008784">
    <property type="term" value="F:alanine racemase activity"/>
    <property type="evidence" value="ECO:0007669"/>
    <property type="project" value="InterPro"/>
</dbReference>
<keyword evidence="4 9" id="KW-0574">Periplasm</keyword>
<evidence type="ECO:0000256" key="2">
    <source>
        <dbReference type="ARBA" id="ARBA00004418"/>
    </source>
</evidence>
<sequence precursor="true">MKKFTYSLIALAMMGTTSASMQATAAPMLPGIAQASTLEEVQTANAWVEVDKAAFESNIAHLQNHVGSNTAICAVMKADAYGNGIANLLPSVMQSGIPCVGITSNAEARLVRELGFNGRLMRLRAATPSEIESAVDLQLEELIGTKQQAKIIARIARQHGTVIPVHLALNSASMGRNGLEMRSQNGKKEARKIVNTKHLQVVGIMTHFPTEDLAEIRAGLEQFKQDSQWIIKHTDLERDEVLLHVANSFTTLMVPEAQLDMVRTGGALYGDTTPAFPEYKRIVSFKTQVASVHRLPAGSTIGYSKTETLTRDSVLANLPIGYSDAFPRSLSRVGEVLIKGQRAKVLGSTSMNTTMVDITDIKGVKPGEEVVLFGRQGRDEITIGETEERSDRILSELYTLWGTSNPKVLK</sequence>
<dbReference type="InterPro" id="IPR011079">
    <property type="entry name" value="Ala_racemase_C"/>
</dbReference>
<dbReference type="PRINTS" id="PR00992">
    <property type="entry name" value="ALARACEMASE"/>
</dbReference>
<dbReference type="InterPro" id="IPR020622">
    <property type="entry name" value="Ala_racemase_pyridoxalP-BS"/>
</dbReference>
<evidence type="ECO:0000256" key="7">
    <source>
        <dbReference type="ARBA" id="ARBA00023235"/>
    </source>
</evidence>
<feature type="active site" description="Proton acceptor" evidence="9">
    <location>
        <position position="77"/>
    </location>
</feature>
<dbReference type="EMBL" id="JWYV01000021">
    <property type="protein sequence ID" value="KKC98372.1"/>
    <property type="molecule type" value="Genomic_DNA"/>
</dbReference>
<evidence type="ECO:0000313" key="14">
    <source>
        <dbReference type="Proteomes" id="UP000033633"/>
    </source>
</evidence>
<dbReference type="PATRIC" id="fig|265726.11.peg.2602"/>
<evidence type="ECO:0000256" key="8">
    <source>
        <dbReference type="ARBA" id="ARBA00023456"/>
    </source>
</evidence>
<evidence type="ECO:0000256" key="10">
    <source>
        <dbReference type="PIRSR" id="PIRSR600821-50"/>
    </source>
</evidence>
<dbReference type="InterPro" id="IPR000821">
    <property type="entry name" value="Ala_racemase"/>
</dbReference>
<feature type="modified residue" description="N6-(pyridoxal phosphate)lysine" evidence="9 10">
    <location>
        <position position="77"/>
    </location>
</feature>
<protein>
    <recommendedName>
        <fullName evidence="9">Broad specificity amino-acid racemase</fullName>
        <ecNumber evidence="9">5.1.1.10</ecNumber>
    </recommendedName>
</protein>
<comment type="function">
    <text evidence="9">Amino-acid racemase able to utilize a broad range of substrates.</text>
</comment>
<dbReference type="SUPFAM" id="SSF50621">
    <property type="entry name" value="Alanine racemase C-terminal domain-like"/>
    <property type="match status" value="1"/>
</dbReference>
<feature type="binding site" evidence="9 11">
    <location>
        <position position="351"/>
    </location>
    <ligand>
        <name>substrate</name>
    </ligand>
</feature>
<dbReference type="Pfam" id="PF00842">
    <property type="entry name" value="Ala_racemase_C"/>
    <property type="match status" value="1"/>
</dbReference>
<evidence type="ECO:0000256" key="3">
    <source>
        <dbReference type="ARBA" id="ARBA00022729"/>
    </source>
</evidence>
<dbReference type="HAMAP" id="MF_02212">
    <property type="entry name" value="Bsr_racemase"/>
    <property type="match status" value="1"/>
</dbReference>
<feature type="disulfide bond" evidence="9">
    <location>
        <begin position="73"/>
        <end position="99"/>
    </location>
</feature>
<keyword evidence="14" id="KW-1185">Reference proteome</keyword>
<dbReference type="Gene3D" id="2.40.37.10">
    <property type="entry name" value="Lyase, Ornithine Decarboxylase, Chain A, domain 1"/>
    <property type="match status" value="1"/>
</dbReference>
<dbReference type="InterPro" id="IPR043698">
    <property type="entry name" value="Racemase_Bsr/Lyr"/>
</dbReference>
<dbReference type="CDD" id="cd06826">
    <property type="entry name" value="PLPDE_III_AR2"/>
    <property type="match status" value="1"/>
</dbReference>
<name>A0A0F5V8G4_9GAMM</name>
<proteinExistence type="inferred from homology"/>
<evidence type="ECO:0000256" key="5">
    <source>
        <dbReference type="ARBA" id="ARBA00022898"/>
    </source>
</evidence>
<dbReference type="InterPro" id="IPR001608">
    <property type="entry name" value="Ala_racemase_N"/>
</dbReference>
<dbReference type="Gene3D" id="3.20.20.10">
    <property type="entry name" value="Alanine racemase"/>
    <property type="match status" value="1"/>
</dbReference>
<evidence type="ECO:0000256" key="4">
    <source>
        <dbReference type="ARBA" id="ARBA00022764"/>
    </source>
</evidence>
<keyword evidence="6 9" id="KW-1015">Disulfide bond</keyword>
<feature type="binding site" evidence="9 11">
    <location>
        <position position="176"/>
    </location>
    <ligand>
        <name>substrate</name>
    </ligand>
</feature>
<dbReference type="GO" id="GO:0047679">
    <property type="term" value="F:arginine racemase activity"/>
    <property type="evidence" value="ECO:0007669"/>
    <property type="project" value="RHEA"/>
</dbReference>
<dbReference type="InterPro" id="IPR009006">
    <property type="entry name" value="Ala_racemase/Decarboxylase_C"/>
</dbReference>
<gene>
    <name evidence="13" type="ORF">KY46_18980</name>
</gene>
<dbReference type="EC" id="5.1.1.10" evidence="9"/>
<keyword evidence="5 9" id="KW-0663">Pyridoxal phosphate</keyword>
<dbReference type="Pfam" id="PF01168">
    <property type="entry name" value="Ala_racemase_N"/>
    <property type="match status" value="1"/>
</dbReference>
<dbReference type="PANTHER" id="PTHR30511:SF0">
    <property type="entry name" value="ALANINE RACEMASE, CATABOLIC-RELATED"/>
    <property type="match status" value="1"/>
</dbReference>
<evidence type="ECO:0000259" key="12">
    <source>
        <dbReference type="SMART" id="SM01005"/>
    </source>
</evidence>
<evidence type="ECO:0000256" key="9">
    <source>
        <dbReference type="HAMAP-Rule" id="MF_02212"/>
    </source>
</evidence>
<dbReference type="Proteomes" id="UP000033633">
    <property type="component" value="Unassembled WGS sequence"/>
</dbReference>
<dbReference type="GO" id="GO:0030170">
    <property type="term" value="F:pyridoxal phosphate binding"/>
    <property type="evidence" value="ECO:0007669"/>
    <property type="project" value="UniProtKB-UniRule"/>
</dbReference>
<evidence type="ECO:0000313" key="13">
    <source>
        <dbReference type="EMBL" id="KKC98372.1"/>
    </source>
</evidence>
<dbReference type="GO" id="GO:0042597">
    <property type="term" value="C:periplasmic space"/>
    <property type="evidence" value="ECO:0007669"/>
    <property type="project" value="UniProtKB-SubCell"/>
</dbReference>
<dbReference type="SMART" id="SM01005">
    <property type="entry name" value="Ala_racemase_C"/>
    <property type="match status" value="1"/>
</dbReference>
<dbReference type="RefSeq" id="WP_046222177.1">
    <property type="nucleotide sequence ID" value="NZ_JWYV01000021.1"/>
</dbReference>
<comment type="cofactor">
    <cofactor evidence="1 9 10">
        <name>pyridoxal 5'-phosphate</name>
        <dbReference type="ChEBI" id="CHEBI:597326"/>
    </cofactor>
</comment>
<dbReference type="PROSITE" id="PS00395">
    <property type="entry name" value="ALANINE_RACEMASE"/>
    <property type="match status" value="1"/>
</dbReference>
<reference evidence="13 14" key="1">
    <citation type="submission" date="2014-12" db="EMBL/GenBank/DDBJ databases">
        <title>Mercury Reductase activity and rhizosphere competence traits in the genome of root associated Photobacterium halotolerans MELD1.</title>
        <authorList>
            <person name="Mathew D.C."/>
            <person name="Huang C.-C."/>
        </authorList>
    </citation>
    <scope>NUCLEOTIDE SEQUENCE [LARGE SCALE GENOMIC DNA]</scope>
    <source>
        <strain evidence="13 14">MELD1</strain>
    </source>
</reference>
<evidence type="ECO:0000256" key="11">
    <source>
        <dbReference type="PIRSR" id="PIRSR600821-52"/>
    </source>
</evidence>
<organism evidence="13 14">
    <name type="scientific">Photobacterium halotolerans</name>
    <dbReference type="NCBI Taxonomy" id="265726"/>
    <lineage>
        <taxon>Bacteria</taxon>
        <taxon>Pseudomonadati</taxon>
        <taxon>Pseudomonadota</taxon>
        <taxon>Gammaproteobacteria</taxon>
        <taxon>Vibrionales</taxon>
        <taxon>Vibrionaceae</taxon>
        <taxon>Photobacterium</taxon>
    </lineage>
</organism>
<comment type="subcellular location">
    <subcellularLocation>
        <location evidence="2 9">Periplasm</location>
    </subcellularLocation>
</comment>
<dbReference type="PANTHER" id="PTHR30511">
    <property type="entry name" value="ALANINE RACEMASE"/>
    <property type="match status" value="1"/>
</dbReference>
<comment type="catalytic activity">
    <reaction evidence="9">
        <text>L-arginine = D-arginine</text>
        <dbReference type="Rhea" id="RHEA:18069"/>
        <dbReference type="ChEBI" id="CHEBI:32682"/>
        <dbReference type="ChEBI" id="CHEBI:32689"/>
    </reaction>
</comment>
<dbReference type="AlphaFoldDB" id="A0A0F5V8G4"/>
<keyword evidence="7 9" id="KW-0413">Isomerase</keyword>
<feature type="signal peptide" evidence="9">
    <location>
        <begin position="1"/>
        <end position="25"/>
    </location>
</feature>
<dbReference type="NCBIfam" id="NF009879">
    <property type="entry name" value="PRK13340.1-4"/>
    <property type="match status" value="1"/>
</dbReference>
<evidence type="ECO:0000256" key="6">
    <source>
        <dbReference type="ARBA" id="ARBA00023157"/>
    </source>
</evidence>
<accession>A0A0F5V8G4</accession>
<dbReference type="SUPFAM" id="SSF51419">
    <property type="entry name" value="PLP-binding barrel"/>
    <property type="match status" value="1"/>
</dbReference>
<dbReference type="GO" id="GO:0005829">
    <property type="term" value="C:cytosol"/>
    <property type="evidence" value="ECO:0007669"/>
    <property type="project" value="TreeGrafter"/>
</dbReference>
<dbReference type="NCBIfam" id="TIGR00492">
    <property type="entry name" value="alr"/>
    <property type="match status" value="1"/>
</dbReference>
<feature type="chain" id="PRO_5026408186" description="Broad specificity amino-acid racemase" evidence="9">
    <location>
        <begin position="26"/>
        <end position="410"/>
    </location>
</feature>
<comment type="catalytic activity">
    <reaction evidence="9">
        <text>an L-alpha-amino acid = a D-alpha-amino acid</text>
        <dbReference type="Rhea" id="RHEA:18317"/>
        <dbReference type="ChEBI" id="CHEBI:59869"/>
        <dbReference type="ChEBI" id="CHEBI:59871"/>
        <dbReference type="EC" id="5.1.1.10"/>
    </reaction>
</comment>
<dbReference type="InterPro" id="IPR029066">
    <property type="entry name" value="PLP-binding_barrel"/>
</dbReference>